<evidence type="ECO:0000313" key="3">
    <source>
        <dbReference type="Proteomes" id="UP000592181"/>
    </source>
</evidence>
<name>A0A852X280_9MICO</name>
<dbReference type="InterPro" id="IPR006311">
    <property type="entry name" value="TAT_signal"/>
</dbReference>
<feature type="chain" id="PRO_5032889007" evidence="1">
    <location>
        <begin position="32"/>
        <end position="190"/>
    </location>
</feature>
<protein>
    <submittedName>
        <fullName evidence="2">Uncharacterized protein</fullName>
    </submittedName>
</protein>
<dbReference type="Proteomes" id="UP000592181">
    <property type="component" value="Unassembled WGS sequence"/>
</dbReference>
<gene>
    <name evidence="2" type="ORF">BJY28_001458</name>
</gene>
<evidence type="ECO:0000313" key="2">
    <source>
        <dbReference type="EMBL" id="NYG36989.1"/>
    </source>
</evidence>
<proteinExistence type="predicted"/>
<feature type="signal peptide" evidence="1">
    <location>
        <begin position="1"/>
        <end position="31"/>
    </location>
</feature>
<dbReference type="EMBL" id="JACBZX010000001">
    <property type="protein sequence ID" value="NYG36989.1"/>
    <property type="molecule type" value="Genomic_DNA"/>
</dbReference>
<comment type="caution">
    <text evidence="2">The sequence shown here is derived from an EMBL/GenBank/DDBJ whole genome shotgun (WGS) entry which is preliminary data.</text>
</comment>
<sequence length="190" mass="20100">MTTTTRTIGRGAAALAGATMLAATLAQPASANDDTAQNATGEVSVLAVLDGSLDGQLGNQHRLTYRTDAEGVAWPAGLTKIQSYYCPSGTDAKITQRWTSSRCVSRGTSYLDFDEDDHRVSSTMRSAVIDGTLTSGGKSFAADLTLVATGEPTVTQRPPLQQVDALVRGTIDDARVRADAREASIHRWGR</sequence>
<keyword evidence="3" id="KW-1185">Reference proteome</keyword>
<keyword evidence="1" id="KW-0732">Signal</keyword>
<dbReference type="PROSITE" id="PS51318">
    <property type="entry name" value="TAT"/>
    <property type="match status" value="1"/>
</dbReference>
<reference evidence="2 3" key="1">
    <citation type="submission" date="2020-07" db="EMBL/GenBank/DDBJ databases">
        <title>Sequencing the genomes of 1000 actinobacteria strains.</title>
        <authorList>
            <person name="Klenk H.-P."/>
        </authorList>
    </citation>
    <scope>NUCLEOTIDE SEQUENCE [LARGE SCALE GENOMIC DNA]</scope>
    <source>
        <strain evidence="2 3">DSM 24723</strain>
    </source>
</reference>
<dbReference type="RefSeq" id="WP_179462423.1">
    <property type="nucleotide sequence ID" value="NZ_JACBZX010000001.1"/>
</dbReference>
<evidence type="ECO:0000256" key="1">
    <source>
        <dbReference type="SAM" id="SignalP"/>
    </source>
</evidence>
<accession>A0A852X280</accession>
<dbReference type="AlphaFoldDB" id="A0A852X280"/>
<organism evidence="2 3">
    <name type="scientific">Janibacter alkaliphilus</name>
    <dbReference type="NCBI Taxonomy" id="1069963"/>
    <lineage>
        <taxon>Bacteria</taxon>
        <taxon>Bacillati</taxon>
        <taxon>Actinomycetota</taxon>
        <taxon>Actinomycetes</taxon>
        <taxon>Micrococcales</taxon>
        <taxon>Intrasporangiaceae</taxon>
        <taxon>Janibacter</taxon>
    </lineage>
</organism>